<keyword evidence="2" id="KW-1185">Reference proteome</keyword>
<gene>
    <name evidence="1" type="ORF">L1987_18008</name>
</gene>
<reference evidence="1 2" key="2">
    <citation type="journal article" date="2022" name="Mol. Ecol. Resour.">
        <title>The genomes of chicory, endive, great burdock and yacon provide insights into Asteraceae paleo-polyploidization history and plant inulin production.</title>
        <authorList>
            <person name="Fan W."/>
            <person name="Wang S."/>
            <person name="Wang H."/>
            <person name="Wang A."/>
            <person name="Jiang F."/>
            <person name="Liu H."/>
            <person name="Zhao H."/>
            <person name="Xu D."/>
            <person name="Zhang Y."/>
        </authorList>
    </citation>
    <scope>NUCLEOTIDE SEQUENCE [LARGE SCALE GENOMIC DNA]</scope>
    <source>
        <strain evidence="2">cv. Yunnan</strain>
        <tissue evidence="1">Leaves</tissue>
    </source>
</reference>
<organism evidence="1 2">
    <name type="scientific">Smallanthus sonchifolius</name>
    <dbReference type="NCBI Taxonomy" id="185202"/>
    <lineage>
        <taxon>Eukaryota</taxon>
        <taxon>Viridiplantae</taxon>
        <taxon>Streptophyta</taxon>
        <taxon>Embryophyta</taxon>
        <taxon>Tracheophyta</taxon>
        <taxon>Spermatophyta</taxon>
        <taxon>Magnoliopsida</taxon>
        <taxon>eudicotyledons</taxon>
        <taxon>Gunneridae</taxon>
        <taxon>Pentapetalae</taxon>
        <taxon>asterids</taxon>
        <taxon>campanulids</taxon>
        <taxon>Asterales</taxon>
        <taxon>Asteraceae</taxon>
        <taxon>Asteroideae</taxon>
        <taxon>Heliantheae alliance</taxon>
        <taxon>Millerieae</taxon>
        <taxon>Smallanthus</taxon>
    </lineage>
</organism>
<sequence>MLLMRPQGTTNSLSPSPPSPEEGRQNGDVLRTINKLLLTLMRRLVEVLFTFGLSLNLLAFNNWLAYPDAGFEGNIFTWCNDHQRSPRIWAG</sequence>
<comment type="caution">
    <text evidence="1">The sequence shown here is derived from an EMBL/GenBank/DDBJ whole genome shotgun (WGS) entry which is preliminary data.</text>
</comment>
<accession>A0ACB9J0Q2</accession>
<reference evidence="2" key="1">
    <citation type="journal article" date="2022" name="Mol. Ecol. Resour.">
        <title>The genomes of chicory, endive, great burdock and yacon provide insights into Asteraceae palaeo-polyploidization history and plant inulin production.</title>
        <authorList>
            <person name="Fan W."/>
            <person name="Wang S."/>
            <person name="Wang H."/>
            <person name="Wang A."/>
            <person name="Jiang F."/>
            <person name="Liu H."/>
            <person name="Zhao H."/>
            <person name="Xu D."/>
            <person name="Zhang Y."/>
        </authorList>
    </citation>
    <scope>NUCLEOTIDE SEQUENCE [LARGE SCALE GENOMIC DNA]</scope>
    <source>
        <strain evidence="2">cv. Yunnan</strain>
    </source>
</reference>
<name>A0ACB9J0Q2_9ASTR</name>
<evidence type="ECO:0000313" key="2">
    <source>
        <dbReference type="Proteomes" id="UP001056120"/>
    </source>
</evidence>
<dbReference type="Proteomes" id="UP001056120">
    <property type="component" value="Linkage Group LG06"/>
</dbReference>
<proteinExistence type="predicted"/>
<dbReference type="EMBL" id="CM042023">
    <property type="protein sequence ID" value="KAI3813288.1"/>
    <property type="molecule type" value="Genomic_DNA"/>
</dbReference>
<evidence type="ECO:0000313" key="1">
    <source>
        <dbReference type="EMBL" id="KAI3813288.1"/>
    </source>
</evidence>
<protein>
    <submittedName>
        <fullName evidence="1">Uncharacterized protein</fullName>
    </submittedName>
</protein>